<dbReference type="PANTHER" id="PTHR30349">
    <property type="entry name" value="PHAGE INTEGRASE-RELATED"/>
    <property type="match status" value="1"/>
</dbReference>
<dbReference type="EMBL" id="WBVT01000006">
    <property type="protein sequence ID" value="KAB7790898.1"/>
    <property type="molecule type" value="Genomic_DNA"/>
</dbReference>
<dbReference type="RefSeq" id="WP_152233993.1">
    <property type="nucleotide sequence ID" value="NZ_JBHSKZ010000039.1"/>
</dbReference>
<evidence type="ECO:0000256" key="3">
    <source>
        <dbReference type="ARBA" id="ARBA00023172"/>
    </source>
</evidence>
<dbReference type="InterPro" id="IPR050090">
    <property type="entry name" value="Tyrosine_recombinase_XerCD"/>
</dbReference>
<dbReference type="PROSITE" id="PS51898">
    <property type="entry name" value="TYR_RECOMBINASE"/>
    <property type="match status" value="1"/>
</dbReference>
<evidence type="ECO:0000313" key="6">
    <source>
        <dbReference type="EMBL" id="KAB7790898.1"/>
    </source>
</evidence>
<accession>A0A6I1GRW5</accession>
<comment type="similarity">
    <text evidence="1">Belongs to the 'phage' integrase family.</text>
</comment>
<proteinExistence type="inferred from homology"/>
<dbReference type="Proteomes" id="UP000441772">
    <property type="component" value="Unassembled WGS sequence"/>
</dbReference>
<keyword evidence="3" id="KW-0233">DNA recombination</keyword>
<dbReference type="InterPro" id="IPR010998">
    <property type="entry name" value="Integrase_recombinase_N"/>
</dbReference>
<dbReference type="InterPro" id="IPR002104">
    <property type="entry name" value="Integrase_catalytic"/>
</dbReference>
<sequence length="443" mass="49884">MGRKARTSRRSEFGSVFPTRSQAKSELRKPVQKRAVIGWTAQYSSPIDGRKVTNKFRGDGAERLARAWLDNERDYIETLKRQGRLDEYLNPSERKTAARRRDERADMTYDRYAEQFIEEYRMNGGDRLAPGSVRQLENNLHYSIAAFRGRRLTDIKPRDVGRFLDGEHMGGFTGFNGETVRRNAYKDMKRVMRKATEMGMDGEAPYITATPCTYAAPPVPPSKQAEIPVVTNEQLWKIYHDMPAYTRLAPILAVAVGGMRISEVCALRLCDIDLDKKIVHIRHSLRRGEGDRGKLRLGPTKNRASNASEPIPDAVVPLLREHIAKHTDGKPTTFLFHYRHPDEPIEPNTLRNHFKKAAENAGRPDLHFHTLRATAATAAKNAGASVKDSMALQRHADVKTNVEIYQRSSIEERRALANKIYAPIDAAKDASGDGERPAIATAA</sequence>
<name>A0A6I1GRW5_9BIFI</name>
<dbReference type="InterPro" id="IPR013762">
    <property type="entry name" value="Integrase-like_cat_sf"/>
</dbReference>
<feature type="region of interest" description="Disordered" evidence="4">
    <location>
        <begin position="289"/>
        <end position="309"/>
    </location>
</feature>
<feature type="domain" description="Tyr recombinase" evidence="5">
    <location>
        <begin position="225"/>
        <end position="418"/>
    </location>
</feature>
<dbReference type="GO" id="GO:0015074">
    <property type="term" value="P:DNA integration"/>
    <property type="evidence" value="ECO:0007669"/>
    <property type="project" value="InterPro"/>
</dbReference>
<protein>
    <submittedName>
        <fullName evidence="6">Integrase</fullName>
    </submittedName>
</protein>
<keyword evidence="2" id="KW-0238">DNA-binding</keyword>
<dbReference type="PANTHER" id="PTHR30349:SF64">
    <property type="entry name" value="PROPHAGE INTEGRASE INTD-RELATED"/>
    <property type="match status" value="1"/>
</dbReference>
<evidence type="ECO:0000256" key="4">
    <source>
        <dbReference type="SAM" id="MobiDB-lite"/>
    </source>
</evidence>
<keyword evidence="7" id="KW-1185">Reference proteome</keyword>
<dbReference type="Pfam" id="PF00589">
    <property type="entry name" value="Phage_integrase"/>
    <property type="match status" value="1"/>
</dbReference>
<dbReference type="Gene3D" id="1.10.443.10">
    <property type="entry name" value="Intergrase catalytic core"/>
    <property type="match status" value="1"/>
</dbReference>
<dbReference type="AlphaFoldDB" id="A0A6I1GRW5"/>
<dbReference type="SUPFAM" id="SSF56349">
    <property type="entry name" value="DNA breaking-rejoining enzymes"/>
    <property type="match status" value="1"/>
</dbReference>
<evidence type="ECO:0000259" key="5">
    <source>
        <dbReference type="PROSITE" id="PS51898"/>
    </source>
</evidence>
<dbReference type="GO" id="GO:0006310">
    <property type="term" value="P:DNA recombination"/>
    <property type="evidence" value="ECO:0007669"/>
    <property type="project" value="UniProtKB-KW"/>
</dbReference>
<dbReference type="Gene3D" id="1.10.150.130">
    <property type="match status" value="1"/>
</dbReference>
<comment type="caution">
    <text evidence="6">The sequence shown here is derived from an EMBL/GenBank/DDBJ whole genome shotgun (WGS) entry which is preliminary data.</text>
</comment>
<evidence type="ECO:0000256" key="1">
    <source>
        <dbReference type="ARBA" id="ARBA00008857"/>
    </source>
</evidence>
<evidence type="ECO:0000313" key="7">
    <source>
        <dbReference type="Proteomes" id="UP000441772"/>
    </source>
</evidence>
<dbReference type="GO" id="GO:0003677">
    <property type="term" value="F:DNA binding"/>
    <property type="evidence" value="ECO:0007669"/>
    <property type="project" value="UniProtKB-KW"/>
</dbReference>
<gene>
    <name evidence="6" type="ORF">F7D09_0633</name>
</gene>
<feature type="region of interest" description="Disordered" evidence="4">
    <location>
        <begin position="1"/>
        <end position="29"/>
    </location>
</feature>
<dbReference type="InterPro" id="IPR011010">
    <property type="entry name" value="DNA_brk_join_enz"/>
</dbReference>
<evidence type="ECO:0000256" key="2">
    <source>
        <dbReference type="ARBA" id="ARBA00023125"/>
    </source>
</evidence>
<organism evidence="6 7">
    <name type="scientific">Bifidobacterium leontopitheci</name>
    <dbReference type="NCBI Taxonomy" id="2650774"/>
    <lineage>
        <taxon>Bacteria</taxon>
        <taxon>Bacillati</taxon>
        <taxon>Actinomycetota</taxon>
        <taxon>Actinomycetes</taxon>
        <taxon>Bifidobacteriales</taxon>
        <taxon>Bifidobacteriaceae</taxon>
        <taxon>Bifidobacterium</taxon>
    </lineage>
</organism>
<reference evidence="6 7" key="1">
    <citation type="submission" date="2019-09" db="EMBL/GenBank/DDBJ databases">
        <title>Characterization of the phylogenetic diversity of two novel species belonging to the genus Bifidobacterium: Bifidobacterium cebidarum sp. nov. and Bifidobacterium leontopitheci sp. nov.</title>
        <authorList>
            <person name="Lugli G.A."/>
            <person name="Duranti S."/>
            <person name="Milani C."/>
            <person name="Turroni F."/>
            <person name="Ventura M."/>
        </authorList>
    </citation>
    <scope>NUCLEOTIDE SEQUENCE [LARGE SCALE GENOMIC DNA]</scope>
    <source>
        <strain evidence="6 7">LMG 31471</strain>
    </source>
</reference>